<protein>
    <recommendedName>
        <fullName evidence="1">Dermonecrotic toxin N-terminal domain-containing protein</fullName>
    </recommendedName>
</protein>
<evidence type="ECO:0000313" key="3">
    <source>
        <dbReference type="Proteomes" id="UP000309819"/>
    </source>
</evidence>
<evidence type="ECO:0000313" key="2">
    <source>
        <dbReference type="EMBL" id="TLP58255.1"/>
    </source>
</evidence>
<reference evidence="2 3" key="1">
    <citation type="submission" date="2019-05" db="EMBL/GenBank/DDBJ databases">
        <title>Pseudomonas sp. SC006 isolated from lettuce that can produce HBGAs.</title>
        <authorList>
            <person name="Wang D."/>
            <person name="Liao N."/>
            <person name="Liu D."/>
            <person name="Zhang Z."/>
            <person name="Zou S."/>
        </authorList>
    </citation>
    <scope>NUCLEOTIDE SEQUENCE [LARGE SCALE GENOMIC DNA]</scope>
    <source>
        <strain evidence="2 3">SC006</strain>
    </source>
</reference>
<accession>A0A5R8YYQ9</accession>
<sequence length="1822" mass="202744">MPSAESNPLDLKTLAINDDTVLRPQLAGKGNLLAAVRQPLQDSASQLRRLFNLAPSLRQTLHDKLQTHLQMDPTHCGLRHADSQVTLLTFAARLMASPVAANAFMGWSTWGFADTQAQARMSAADWARELGPRVTGTNLQAQRDYWEARMPGTFVSRHAHACELLRQHFSNSLNLAYGLGSLDTQRWLQGREAAPNYAQLQWRLPAGTKLTSTFALLIAPQTGQTGWLAYLPSLSTHVLAFDDLKRLRSWVFENRFTFWSDPRSPLTDGSLDDVLITELQTDGFAALIEETQRQQQEIADHHLHQICLQSETGPLDWSTLQAWEAQRQEIVRQNISATLETSIEEVMANDSALAEEEIHFACLPTHLPVGWREQQVERQEALLEAHLDGESDPSSTKLSALREHQTALDQLQDAQDIDLLELAEPVTADSLQAHLAPINQRLVQALLLEARIQHALGELSDAHLEWVEQLVERPGQSLQRSVQACALELVSGDRTWPLNGYMTFRALPEEDEEDPLQSVLLYRPGQRGGLMAFEDEAALVHSLQLTLHGAWPDALLETATLDDTQLQALLTQDTPLAFNHPVIVSDFMEHCVGAIVTALPAETSRELARQRLCVSENRARAVAFARLAQANRSSHIQEQLAPLQHLGTEQLAELATEVDSLRSALHASADLLTWSLPSRSQFTLHLLNDHLRKAFGVPAIPRITLDIADSVTLKKVVSGQSGMGAASRDVPVFSETRHDIALEAFMLTALDDSRRLRLANAKVKLDPANPVLERELTSAYLASLITELDTAGRYETRIVNAYLGFAQETAWQAQWRQETLRRPYEHRLRLLALSRPSTLDADGQRLLETFCREQVDASVARTITYHTLELRPGIAADGSTDRVGLSGITVINEEHTPVLLYLPEAPNGQVISQYPSPGEACEALQDMALDPQMARYLADKTQSGTPGENEKYIEMALANGFRSFIALGSTRTESLPTYESRLEMGELLRSHRDSSRSQADMALAAPEVFDHYFFLGLRLALGMVPGAGTALSLYDGWQAATAAVKAFGNGSTEAGLQHLVSLLQSLSDAILTLAPLASNPGQPASTAHLLTRQRQRQTLLTPVSEVRKTPPSPFIGYEAELPAGPMLRSTLAQGAGVFEHTATQQHYILRSNTWYAVDWDPTYATWRLKPQGLRTYRQPVRLSEQGAWETPGRLNGLLVDNGLQGGGGVLTTLYDQGIAYWRQLLRRQPRQLTGIELAHDINDELVRIRARLKTKHANYRSALQAVVEGAHPDDAQRVALAGARQQLSDEFERSIEFNSRSIARLQEQRATLKRTDYATFKSLCEANISEMSEAQMHIASDRLVLSTRQSELASNALQALQDTIPSATTRKRVTQDSLLANQEVIATLTEIERLAIRHHARCKTLQGKALTEYLQRVSKTGLTLDITNAQLLRASFLSMTLLHANAVEHFQASAFLTHFIEHGAVLQNTLYSHLALPKANLSRPQERNFLSSAQRQYARFLSHLTAWEDNFHDLLAPNEVLALRQLLRKIGEEIEATLDRAAATAARQRPATRPGPAVSRPRLFETVEGPMIGREHVEGGQLSMRINQPHSDRPHRIYVRNEANLWQPSTPERAAPTETLQQLVDSATARLDDLPKQQAKLRQYQTPEAIPVDLEDIAQGHAEQLRFIAGQVRRKAGSAITAEQHALTQRLDAAAGHMQTLGRQLRTAQTKATGKPTVGHLHYLLEQQAVEVAWSRILKPKLDRQGNPAEYLEEYLVRDRATQSPLWYAHFHFRKRPTQGFNRLEAGHLKLASERDLGAGAWRGSMSETQANQLFGNLRPPA</sequence>
<dbReference type="InterPro" id="IPR046673">
    <property type="entry name" value="ToxA_N"/>
</dbReference>
<feature type="domain" description="Dermonecrotic toxin N-terminal" evidence="1">
    <location>
        <begin position="435"/>
        <end position="545"/>
    </location>
</feature>
<dbReference type="EMBL" id="VAUO01000007">
    <property type="protein sequence ID" value="TLP58255.1"/>
    <property type="molecule type" value="Genomic_DNA"/>
</dbReference>
<gene>
    <name evidence="2" type="ORF">FEM01_16370</name>
</gene>
<dbReference type="RefSeq" id="WP_138220534.1">
    <property type="nucleotide sequence ID" value="NZ_VAUO01000007.1"/>
</dbReference>
<dbReference type="OrthoDB" id="7027699at2"/>
<keyword evidence="3" id="KW-1185">Reference proteome</keyword>
<dbReference type="Pfam" id="PF20178">
    <property type="entry name" value="ToxA_N"/>
    <property type="match status" value="2"/>
</dbReference>
<proteinExistence type="predicted"/>
<dbReference type="Proteomes" id="UP000309819">
    <property type="component" value="Unassembled WGS sequence"/>
</dbReference>
<comment type="caution">
    <text evidence="2">The sequence shown here is derived from an EMBL/GenBank/DDBJ whole genome shotgun (WGS) entry which is preliminary data.</text>
</comment>
<feature type="domain" description="Dermonecrotic toxin N-terminal" evidence="1">
    <location>
        <begin position="676"/>
        <end position="939"/>
    </location>
</feature>
<organism evidence="2 3">
    <name type="scientific">Pseudomonas mosselii</name>
    <dbReference type="NCBI Taxonomy" id="78327"/>
    <lineage>
        <taxon>Bacteria</taxon>
        <taxon>Pseudomonadati</taxon>
        <taxon>Pseudomonadota</taxon>
        <taxon>Gammaproteobacteria</taxon>
        <taxon>Pseudomonadales</taxon>
        <taxon>Pseudomonadaceae</taxon>
        <taxon>Pseudomonas</taxon>
    </lineage>
</organism>
<evidence type="ECO:0000259" key="1">
    <source>
        <dbReference type="Pfam" id="PF20178"/>
    </source>
</evidence>
<name>A0A5R8YYQ9_9PSED</name>